<name>A0A4P7XK88_9ALTE</name>
<sequence length="61" mass="6760">MNDIFKFHASGLPLQQGQLTVDPLITQLAELETDLFETPPDPLPVAELVTELEQIAEELLS</sequence>
<dbReference type="RefSeq" id="WP_136549924.1">
    <property type="nucleotide sequence ID" value="NZ_CP031093.1"/>
</dbReference>
<gene>
    <name evidence="1" type="ORF">soil367_15455</name>
</gene>
<reference evidence="1 2" key="1">
    <citation type="submission" date="2018-07" db="EMBL/GenBank/DDBJ databases">
        <title>Marsedoiliclastica nanhaica gen. nov. sp. nov., a novel marine hydrocarbonoclastic bacterium isolated from an in-situ enriched hydrocarbon-degrading consortium in deep-sea sediment.</title>
        <authorList>
            <person name="Dong C."/>
            <person name="Ma T."/>
            <person name="Liu R."/>
            <person name="Shao Z."/>
        </authorList>
    </citation>
    <scope>NUCLEOTIDE SEQUENCE [LARGE SCALE GENOMIC DNA]</scope>
    <source>
        <strain evidence="2">soil36-7</strain>
    </source>
</reference>
<proteinExistence type="predicted"/>
<keyword evidence="2" id="KW-1185">Reference proteome</keyword>
<organism evidence="1 2">
    <name type="scientific">Hydrocarboniclastica marina</name>
    <dbReference type="NCBI Taxonomy" id="2259620"/>
    <lineage>
        <taxon>Bacteria</taxon>
        <taxon>Pseudomonadati</taxon>
        <taxon>Pseudomonadota</taxon>
        <taxon>Gammaproteobacteria</taxon>
        <taxon>Alteromonadales</taxon>
        <taxon>Alteromonadaceae</taxon>
        <taxon>Hydrocarboniclastica</taxon>
    </lineage>
</organism>
<dbReference type="Proteomes" id="UP000298049">
    <property type="component" value="Chromosome"/>
</dbReference>
<dbReference type="EMBL" id="CP031093">
    <property type="protein sequence ID" value="QCF27213.1"/>
    <property type="molecule type" value="Genomic_DNA"/>
</dbReference>
<dbReference type="AlphaFoldDB" id="A0A4P7XK88"/>
<protein>
    <submittedName>
        <fullName evidence="1">Uncharacterized protein</fullName>
    </submittedName>
</protein>
<accession>A0A4P7XK88</accession>
<dbReference type="KEGG" id="hmi:soil367_15455"/>
<evidence type="ECO:0000313" key="1">
    <source>
        <dbReference type="EMBL" id="QCF27213.1"/>
    </source>
</evidence>
<evidence type="ECO:0000313" key="2">
    <source>
        <dbReference type="Proteomes" id="UP000298049"/>
    </source>
</evidence>